<keyword evidence="1" id="KW-0472">Membrane</keyword>
<comment type="caution">
    <text evidence="2">The sequence shown here is derived from an EMBL/GenBank/DDBJ whole genome shotgun (WGS) entry which is preliminary data.</text>
</comment>
<evidence type="ECO:0000313" key="2">
    <source>
        <dbReference type="EMBL" id="TRU93757.1"/>
    </source>
</evidence>
<keyword evidence="1" id="KW-1133">Transmembrane helix</keyword>
<dbReference type="EMBL" id="SFAT01000168">
    <property type="protein sequence ID" value="TRU93757.1"/>
    <property type="molecule type" value="Genomic_DNA"/>
</dbReference>
<sequence>MNNQSLITRFSIIILLIDCVIILMRSLPSTAWRIMRMGHHWSNRTHRRLSDRNALATQDRNIAKYRSLANV</sequence>
<organism evidence="2 3">
    <name type="scientific">Microcystis wesenbergii Mw_QC_S_20081001_S30D</name>
    <dbReference type="NCBI Taxonomy" id="2486245"/>
    <lineage>
        <taxon>Bacteria</taxon>
        <taxon>Bacillati</taxon>
        <taxon>Cyanobacteriota</taxon>
        <taxon>Cyanophyceae</taxon>
        <taxon>Oscillatoriophycideae</taxon>
        <taxon>Chroococcales</taxon>
        <taxon>Microcystaceae</taxon>
        <taxon>Microcystis</taxon>
    </lineage>
</organism>
<keyword evidence="1" id="KW-0812">Transmembrane</keyword>
<dbReference type="Proteomes" id="UP000320523">
    <property type="component" value="Unassembled WGS sequence"/>
</dbReference>
<reference evidence="2 3" key="1">
    <citation type="submission" date="2019-01" db="EMBL/GenBank/DDBJ databases">
        <title>Coherence of Microcystis species and biogeography revealed through population genomics.</title>
        <authorList>
            <person name="Perez-Carrascal O.M."/>
            <person name="Terrat Y."/>
            <person name="Giani A."/>
            <person name="Fortin N."/>
            <person name="Tromas N."/>
            <person name="Shapiro B.J."/>
        </authorList>
    </citation>
    <scope>NUCLEOTIDE SEQUENCE [LARGE SCALE GENOMIC DNA]</scope>
    <source>
        <strain evidence="2">Mw_QC_S_20081001_S30D</strain>
    </source>
</reference>
<accession>A0A552JDI5</accession>
<dbReference type="AlphaFoldDB" id="A0A552JDI5"/>
<feature type="transmembrane region" description="Helical" evidence="1">
    <location>
        <begin position="6"/>
        <end position="27"/>
    </location>
</feature>
<protein>
    <submittedName>
        <fullName evidence="2">Uncharacterized protein</fullName>
    </submittedName>
</protein>
<proteinExistence type="predicted"/>
<name>A0A552JDI5_9CHRO</name>
<evidence type="ECO:0000256" key="1">
    <source>
        <dbReference type="SAM" id="Phobius"/>
    </source>
</evidence>
<evidence type="ECO:0000313" key="3">
    <source>
        <dbReference type="Proteomes" id="UP000320523"/>
    </source>
</evidence>
<gene>
    <name evidence="2" type="ORF">EWV75_17780</name>
</gene>